<dbReference type="PROSITE" id="PS01236">
    <property type="entry name" value="PDXT_SNO_1"/>
    <property type="match status" value="1"/>
</dbReference>
<dbReference type="GO" id="GO:0004359">
    <property type="term" value="F:glutaminase activity"/>
    <property type="evidence" value="ECO:0007669"/>
    <property type="project" value="UniProtKB-EC"/>
</dbReference>
<gene>
    <name evidence="7 8" type="primary">pdxT</name>
    <name evidence="8" type="ORF">P9989_00055</name>
</gene>
<dbReference type="PROSITE" id="PS51130">
    <property type="entry name" value="PDXT_SNO_2"/>
    <property type="match status" value="1"/>
</dbReference>
<dbReference type="InterPro" id="IPR029062">
    <property type="entry name" value="Class_I_gatase-like"/>
</dbReference>
<dbReference type="PIRSF" id="PIRSF005639">
    <property type="entry name" value="Glut_amidoT_SNO"/>
    <property type="match status" value="1"/>
</dbReference>
<evidence type="ECO:0000256" key="4">
    <source>
        <dbReference type="ARBA" id="ARBA00022962"/>
    </source>
</evidence>
<comment type="catalytic activity">
    <reaction evidence="6 7">
        <text>L-glutamine + H2O = L-glutamate + NH4(+)</text>
        <dbReference type="Rhea" id="RHEA:15889"/>
        <dbReference type="ChEBI" id="CHEBI:15377"/>
        <dbReference type="ChEBI" id="CHEBI:28938"/>
        <dbReference type="ChEBI" id="CHEBI:29985"/>
        <dbReference type="ChEBI" id="CHEBI:58359"/>
        <dbReference type="EC" id="3.5.1.2"/>
    </reaction>
</comment>
<evidence type="ECO:0000256" key="3">
    <source>
        <dbReference type="ARBA" id="ARBA00022898"/>
    </source>
</evidence>
<dbReference type="PANTHER" id="PTHR31559">
    <property type="entry name" value="PYRIDOXAL 5'-PHOSPHATE SYNTHASE SUBUNIT SNO"/>
    <property type="match status" value="1"/>
</dbReference>
<dbReference type="EMBL" id="CP121671">
    <property type="protein sequence ID" value="WFT74869.1"/>
    <property type="molecule type" value="Genomic_DNA"/>
</dbReference>
<dbReference type="GO" id="GO:0036381">
    <property type="term" value="F:pyridoxal 5'-phosphate synthase (glutamine hydrolysing) activity"/>
    <property type="evidence" value="ECO:0007669"/>
    <property type="project" value="UniProtKB-EC"/>
</dbReference>
<feature type="binding site" evidence="7">
    <location>
        <begin position="47"/>
        <end position="49"/>
    </location>
    <ligand>
        <name>L-glutamine</name>
        <dbReference type="ChEBI" id="CHEBI:58359"/>
    </ligand>
</feature>
<reference evidence="8 9" key="1">
    <citation type="submission" date="2023-04" db="EMBL/GenBank/DDBJ databases">
        <title>Genome sequence of Halobacillus naozhouensis KACC 21980.</title>
        <authorList>
            <person name="Kim S."/>
            <person name="Heo J."/>
            <person name="Kwon S.-W."/>
        </authorList>
    </citation>
    <scope>NUCLEOTIDE SEQUENCE [LARGE SCALE GENOMIC DNA]</scope>
    <source>
        <strain evidence="8 9">KCTC 13234</strain>
    </source>
</reference>
<feature type="active site" description="Charge relay system" evidence="7">
    <location>
        <position position="170"/>
    </location>
</feature>
<organism evidence="8 9">
    <name type="scientific">Halobacillus naozhouensis</name>
    <dbReference type="NCBI Taxonomy" id="554880"/>
    <lineage>
        <taxon>Bacteria</taxon>
        <taxon>Bacillati</taxon>
        <taxon>Bacillota</taxon>
        <taxon>Bacilli</taxon>
        <taxon>Bacillales</taxon>
        <taxon>Bacillaceae</taxon>
        <taxon>Halobacillus</taxon>
    </lineage>
</organism>
<dbReference type="EC" id="4.3.3.6" evidence="7"/>
<accession>A0ABY8IZY2</accession>
<dbReference type="Gene3D" id="3.40.50.880">
    <property type="match status" value="1"/>
</dbReference>
<dbReference type="NCBIfam" id="TIGR03800">
    <property type="entry name" value="PLP_synth_Pdx2"/>
    <property type="match status" value="1"/>
</dbReference>
<feature type="active site" description="Nucleophile" evidence="7">
    <location>
        <position position="79"/>
    </location>
</feature>
<sequence length="196" mass="21627">MTTIGVLGLQGAFREHVRSVEASGATAVVVKKKEQLDKVDGLIIPGGESTTIRRLIDKYDFLEPLRQFGKQGKPMFGTCAGLILLASEIDGSYDVHLGLMDIRVRRNAFGRQRESFEADLTIEGVAEGYNAVFIRAPYIEGVGEDTDVLSTYDGHIVAAQQGHYLACSFHPELTDDHRITEYFVEMVEESKKSLAS</sequence>
<evidence type="ECO:0000313" key="8">
    <source>
        <dbReference type="EMBL" id="WFT74869.1"/>
    </source>
</evidence>
<comment type="subunit">
    <text evidence="7">In the presence of PdxS, forms a dodecamer of heterodimers. Only shows activity in the heterodimer.</text>
</comment>
<comment type="catalytic activity">
    <reaction evidence="7">
        <text>aldehydo-D-ribose 5-phosphate + D-glyceraldehyde 3-phosphate + L-glutamine = pyridoxal 5'-phosphate + L-glutamate + phosphate + 3 H2O + H(+)</text>
        <dbReference type="Rhea" id="RHEA:31507"/>
        <dbReference type="ChEBI" id="CHEBI:15377"/>
        <dbReference type="ChEBI" id="CHEBI:15378"/>
        <dbReference type="ChEBI" id="CHEBI:29985"/>
        <dbReference type="ChEBI" id="CHEBI:43474"/>
        <dbReference type="ChEBI" id="CHEBI:58273"/>
        <dbReference type="ChEBI" id="CHEBI:58359"/>
        <dbReference type="ChEBI" id="CHEBI:59776"/>
        <dbReference type="ChEBI" id="CHEBI:597326"/>
        <dbReference type="EC" id="4.3.3.6"/>
    </reaction>
</comment>
<evidence type="ECO:0000256" key="5">
    <source>
        <dbReference type="ARBA" id="ARBA00023239"/>
    </source>
</evidence>
<keyword evidence="4 7" id="KW-0315">Glutamine amidotransferase</keyword>
<dbReference type="HAMAP" id="MF_01615">
    <property type="entry name" value="PdxT"/>
    <property type="match status" value="1"/>
</dbReference>
<dbReference type="InterPro" id="IPR021196">
    <property type="entry name" value="PdxT/SNO_CS"/>
</dbReference>
<dbReference type="PANTHER" id="PTHR31559:SF0">
    <property type="entry name" value="PYRIDOXAL 5'-PHOSPHATE SYNTHASE SUBUNIT SNO1-RELATED"/>
    <property type="match status" value="1"/>
</dbReference>
<dbReference type="Proteomes" id="UP001221597">
    <property type="component" value="Chromosome"/>
</dbReference>
<comment type="pathway">
    <text evidence="7">Cofactor biosynthesis; pyridoxal 5'-phosphate biosynthesis.</text>
</comment>
<dbReference type="Pfam" id="PF01174">
    <property type="entry name" value="SNO"/>
    <property type="match status" value="1"/>
</dbReference>
<evidence type="ECO:0000256" key="2">
    <source>
        <dbReference type="ARBA" id="ARBA00022801"/>
    </source>
</evidence>
<name>A0ABY8IZY2_9BACI</name>
<feature type="binding site" evidence="7">
    <location>
        <begin position="134"/>
        <end position="135"/>
    </location>
    <ligand>
        <name>L-glutamine</name>
        <dbReference type="ChEBI" id="CHEBI:58359"/>
    </ligand>
</feature>
<feature type="active site" description="Charge relay system" evidence="7">
    <location>
        <position position="172"/>
    </location>
</feature>
<evidence type="ECO:0000256" key="6">
    <source>
        <dbReference type="ARBA" id="ARBA00049534"/>
    </source>
</evidence>
<protein>
    <recommendedName>
        <fullName evidence="7">Pyridoxal 5'-phosphate synthase subunit PdxT</fullName>
        <ecNumber evidence="7">4.3.3.6</ecNumber>
    </recommendedName>
    <alternativeName>
        <fullName evidence="7">Pdx2</fullName>
    </alternativeName>
    <alternativeName>
        <fullName evidence="7">Pyridoxal 5'-phosphate synthase glutaminase subunit</fullName>
        <ecNumber evidence="7">3.5.1.2</ecNumber>
    </alternativeName>
</protein>
<proteinExistence type="inferred from homology"/>
<evidence type="ECO:0000256" key="7">
    <source>
        <dbReference type="HAMAP-Rule" id="MF_01615"/>
    </source>
</evidence>
<keyword evidence="9" id="KW-1185">Reference proteome</keyword>
<keyword evidence="5 7" id="KW-0456">Lyase</keyword>
<dbReference type="SUPFAM" id="SSF52317">
    <property type="entry name" value="Class I glutamine amidotransferase-like"/>
    <property type="match status" value="1"/>
</dbReference>
<comment type="similarity">
    <text evidence="1 7">Belongs to the glutaminase PdxT/SNO family.</text>
</comment>
<keyword evidence="2 7" id="KW-0378">Hydrolase</keyword>
<comment type="function">
    <text evidence="7">Catalyzes the hydrolysis of glutamine to glutamate and ammonia as part of the biosynthesis of pyridoxal 5'-phosphate. The resulting ammonia molecule is channeled to the active site of PdxS.</text>
</comment>
<keyword evidence="3 7" id="KW-0663">Pyridoxal phosphate</keyword>
<evidence type="ECO:0000313" key="9">
    <source>
        <dbReference type="Proteomes" id="UP001221597"/>
    </source>
</evidence>
<dbReference type="InterPro" id="IPR002161">
    <property type="entry name" value="PdxT/SNO"/>
</dbReference>
<dbReference type="CDD" id="cd01749">
    <property type="entry name" value="GATase1_PB"/>
    <property type="match status" value="1"/>
</dbReference>
<dbReference type="EC" id="3.5.1.2" evidence="7"/>
<feature type="binding site" evidence="7">
    <location>
        <position position="106"/>
    </location>
    <ligand>
        <name>L-glutamine</name>
        <dbReference type="ChEBI" id="CHEBI:58359"/>
    </ligand>
</feature>
<dbReference type="PROSITE" id="PS51273">
    <property type="entry name" value="GATASE_TYPE_1"/>
    <property type="match status" value="1"/>
</dbReference>
<dbReference type="RefSeq" id="WP_283076862.1">
    <property type="nucleotide sequence ID" value="NZ_CP121671.1"/>
</dbReference>
<evidence type="ECO:0000256" key="1">
    <source>
        <dbReference type="ARBA" id="ARBA00008345"/>
    </source>
</evidence>